<gene>
    <name evidence="2" type="ORF">g.21805</name>
</gene>
<accession>A0A1B6GAA9</accession>
<evidence type="ECO:0000313" key="2">
    <source>
        <dbReference type="EMBL" id="JAS59362.1"/>
    </source>
</evidence>
<evidence type="ECO:0000256" key="1">
    <source>
        <dbReference type="SAM" id="Phobius"/>
    </source>
</evidence>
<reference evidence="2" key="1">
    <citation type="submission" date="2015-11" db="EMBL/GenBank/DDBJ databases">
        <title>De novo transcriptome assembly of four potential Pierce s Disease insect vectors from Arizona vineyards.</title>
        <authorList>
            <person name="Tassone E.E."/>
        </authorList>
    </citation>
    <scope>NUCLEOTIDE SEQUENCE</scope>
</reference>
<dbReference type="AlphaFoldDB" id="A0A1B6GAA9"/>
<organism evidence="2">
    <name type="scientific">Cuerna arida</name>
    <dbReference type="NCBI Taxonomy" id="1464854"/>
    <lineage>
        <taxon>Eukaryota</taxon>
        <taxon>Metazoa</taxon>
        <taxon>Ecdysozoa</taxon>
        <taxon>Arthropoda</taxon>
        <taxon>Hexapoda</taxon>
        <taxon>Insecta</taxon>
        <taxon>Pterygota</taxon>
        <taxon>Neoptera</taxon>
        <taxon>Paraneoptera</taxon>
        <taxon>Hemiptera</taxon>
        <taxon>Auchenorrhyncha</taxon>
        <taxon>Membracoidea</taxon>
        <taxon>Cicadellidae</taxon>
        <taxon>Cicadellinae</taxon>
        <taxon>Proconiini</taxon>
        <taxon>Cuerna</taxon>
    </lineage>
</organism>
<proteinExistence type="predicted"/>
<protein>
    <recommendedName>
        <fullName evidence="3">Protein sleepless</fullName>
    </recommendedName>
</protein>
<name>A0A1B6GAA9_9HEMI</name>
<keyword evidence="1" id="KW-0472">Membrane</keyword>
<dbReference type="EMBL" id="GECZ01010407">
    <property type="protein sequence ID" value="JAS59362.1"/>
    <property type="molecule type" value="Transcribed_RNA"/>
</dbReference>
<keyword evidence="1" id="KW-1133">Transmembrane helix</keyword>
<feature type="non-terminal residue" evidence="2">
    <location>
        <position position="1"/>
    </location>
</feature>
<dbReference type="GO" id="GO:0030431">
    <property type="term" value="P:sleep"/>
    <property type="evidence" value="ECO:0007669"/>
    <property type="project" value="InterPro"/>
</dbReference>
<feature type="transmembrane region" description="Helical" evidence="1">
    <location>
        <begin position="17"/>
        <end position="44"/>
    </location>
</feature>
<keyword evidence="1" id="KW-0812">Transmembrane</keyword>
<dbReference type="GO" id="GO:0032222">
    <property type="term" value="P:regulation of synaptic transmission, cholinergic"/>
    <property type="evidence" value="ECO:0007669"/>
    <property type="project" value="InterPro"/>
</dbReference>
<sequence>ERGTYSLVPAVSMRHDVIALSVSAIVILAAVRSSAGLICFYCTIQPPPGRSNKTAQLCATFDYSSHYHVECPYSTFCMKRTFEHSLLYGKKVKVWERGCAPQKRSEHVYSEDTRSWHTEEKIETDVYRAGCVQDDGLGFRSPTEYCYCTTNLCNAAGSTAVNCMTAALSVIVSIILYR</sequence>
<evidence type="ECO:0008006" key="3">
    <source>
        <dbReference type="Google" id="ProtNLM"/>
    </source>
</evidence>